<accession>A0A409YU11</accession>
<keyword evidence="5 6" id="KW-0408">Iron</keyword>
<evidence type="ECO:0000256" key="6">
    <source>
        <dbReference type="PIRSR" id="PIRSR602403-1"/>
    </source>
</evidence>
<protein>
    <recommendedName>
        <fullName evidence="10">Cytochrome P450</fullName>
    </recommendedName>
</protein>
<dbReference type="PANTHER" id="PTHR24304">
    <property type="entry name" value="CYTOCHROME P450 FAMILY 7"/>
    <property type="match status" value="1"/>
</dbReference>
<name>A0A409YU11_9AGAR</name>
<comment type="similarity">
    <text evidence="2">Belongs to the cytochrome P450 family.</text>
</comment>
<evidence type="ECO:0008006" key="10">
    <source>
        <dbReference type="Google" id="ProtNLM"/>
    </source>
</evidence>
<evidence type="ECO:0000256" key="2">
    <source>
        <dbReference type="ARBA" id="ARBA00010617"/>
    </source>
</evidence>
<keyword evidence="4 6" id="KW-0479">Metal-binding</keyword>
<keyword evidence="7" id="KW-0472">Membrane</keyword>
<dbReference type="InParanoid" id="A0A409YU11"/>
<evidence type="ECO:0000256" key="1">
    <source>
        <dbReference type="ARBA" id="ARBA00001971"/>
    </source>
</evidence>
<dbReference type="GO" id="GO:0020037">
    <property type="term" value="F:heme binding"/>
    <property type="evidence" value="ECO:0007669"/>
    <property type="project" value="InterPro"/>
</dbReference>
<dbReference type="Pfam" id="PF00067">
    <property type="entry name" value="p450"/>
    <property type="match status" value="1"/>
</dbReference>
<dbReference type="GO" id="GO:0016705">
    <property type="term" value="F:oxidoreductase activity, acting on paired donors, with incorporation or reduction of molecular oxygen"/>
    <property type="evidence" value="ECO:0007669"/>
    <property type="project" value="InterPro"/>
</dbReference>
<comment type="caution">
    <text evidence="8">The sequence shown here is derived from an EMBL/GenBank/DDBJ whole genome shotgun (WGS) entry which is preliminary data.</text>
</comment>
<dbReference type="GO" id="GO:0005506">
    <property type="term" value="F:iron ion binding"/>
    <property type="evidence" value="ECO:0007669"/>
    <property type="project" value="InterPro"/>
</dbReference>
<dbReference type="InterPro" id="IPR050529">
    <property type="entry name" value="CYP450_sterol_14alpha_dmase"/>
</dbReference>
<keyword evidence="7" id="KW-0812">Transmembrane</keyword>
<evidence type="ECO:0000256" key="7">
    <source>
        <dbReference type="SAM" id="Phobius"/>
    </source>
</evidence>
<evidence type="ECO:0000256" key="4">
    <source>
        <dbReference type="ARBA" id="ARBA00022723"/>
    </source>
</evidence>
<evidence type="ECO:0000256" key="5">
    <source>
        <dbReference type="ARBA" id="ARBA00023004"/>
    </source>
</evidence>
<dbReference type="Gene3D" id="1.10.630.10">
    <property type="entry name" value="Cytochrome P450"/>
    <property type="match status" value="1"/>
</dbReference>
<feature type="binding site" description="axial binding residue" evidence="6">
    <location>
        <position position="453"/>
    </location>
    <ligand>
        <name>heme</name>
        <dbReference type="ChEBI" id="CHEBI:30413"/>
    </ligand>
    <ligandPart>
        <name>Fe</name>
        <dbReference type="ChEBI" id="CHEBI:18248"/>
    </ligandPart>
</feature>
<evidence type="ECO:0000256" key="3">
    <source>
        <dbReference type="ARBA" id="ARBA00022617"/>
    </source>
</evidence>
<evidence type="ECO:0000313" key="8">
    <source>
        <dbReference type="EMBL" id="PPR06515.1"/>
    </source>
</evidence>
<feature type="transmembrane region" description="Helical" evidence="7">
    <location>
        <begin position="292"/>
        <end position="316"/>
    </location>
</feature>
<gene>
    <name evidence="8" type="ORF">CVT24_002629</name>
</gene>
<sequence length="516" mass="57855">MAMSSLAANFTIPSLQDIIDSSNDPTKLLSTLSPIGIALLVGALAYRALSSKDKSNVRQLGGIPVFTAWTFFTKRYDFLWKNFRSIPDPIFKFKVLQHNVVAVRGEEARKVFFDAKGLNFNEGYKILMGAAPLLKEINVESSLSEDDTSWFNKQILTLLNRPRLSDMLPSLMADIDRRAQLWGKEGKMDPFKNIYDLVFQMTVRMATCRELAEDLDAIKELQQLYWTLEKSSTPQALLLPWFPSRSKRNKEKATKALFVKLYGIVEMRRNASVPSSDAIDVMISHGHSTESIVGFVLAVVFAGVINTGITACWNIVYIGMHPEWREKVKAEVDSLLSKYMVDPSEPLHKRLAAIPVSAWDDEMPVFDSVIRESMRLAFTGAALRRNLSEPLDIAGGKVEVGDFVTYSLADIHLNPEVYTSPETFDPSRFGPGREEDKKGVFNFLGWGAGRHPCTGMKIAKLEMKVIVAYMLAGYEYKIVDKDGLPLNALPVPNRNDIHQARPAGDPCFVDFKRTVS</sequence>
<dbReference type="InterPro" id="IPR002403">
    <property type="entry name" value="Cyt_P450_E_grp-IV"/>
</dbReference>
<dbReference type="PANTHER" id="PTHR24304:SF2">
    <property type="entry name" value="24-HYDROXYCHOLESTEROL 7-ALPHA-HYDROXYLASE"/>
    <property type="match status" value="1"/>
</dbReference>
<feature type="transmembrane region" description="Helical" evidence="7">
    <location>
        <begin position="28"/>
        <end position="49"/>
    </location>
</feature>
<dbReference type="InterPro" id="IPR036396">
    <property type="entry name" value="Cyt_P450_sf"/>
</dbReference>
<keyword evidence="7" id="KW-1133">Transmembrane helix</keyword>
<dbReference type="SUPFAM" id="SSF48264">
    <property type="entry name" value="Cytochrome P450"/>
    <property type="match status" value="1"/>
</dbReference>
<dbReference type="EMBL" id="NHTK01000632">
    <property type="protein sequence ID" value="PPR06515.1"/>
    <property type="molecule type" value="Genomic_DNA"/>
</dbReference>
<dbReference type="PRINTS" id="PR00465">
    <property type="entry name" value="EP450IV"/>
</dbReference>
<dbReference type="CDD" id="cd00302">
    <property type="entry name" value="cytochrome_P450"/>
    <property type="match status" value="1"/>
</dbReference>
<dbReference type="STRING" id="181874.A0A409YU11"/>
<keyword evidence="3 6" id="KW-0349">Heme</keyword>
<evidence type="ECO:0000313" key="9">
    <source>
        <dbReference type="Proteomes" id="UP000284842"/>
    </source>
</evidence>
<dbReference type="AlphaFoldDB" id="A0A409YU11"/>
<dbReference type="OrthoDB" id="1055148at2759"/>
<proteinExistence type="inferred from homology"/>
<keyword evidence="9" id="KW-1185">Reference proteome</keyword>
<organism evidence="8 9">
    <name type="scientific">Panaeolus cyanescens</name>
    <dbReference type="NCBI Taxonomy" id="181874"/>
    <lineage>
        <taxon>Eukaryota</taxon>
        <taxon>Fungi</taxon>
        <taxon>Dikarya</taxon>
        <taxon>Basidiomycota</taxon>
        <taxon>Agaricomycotina</taxon>
        <taxon>Agaricomycetes</taxon>
        <taxon>Agaricomycetidae</taxon>
        <taxon>Agaricales</taxon>
        <taxon>Agaricineae</taxon>
        <taxon>Galeropsidaceae</taxon>
        <taxon>Panaeolus</taxon>
    </lineage>
</organism>
<comment type="cofactor">
    <cofactor evidence="1 6">
        <name>heme</name>
        <dbReference type="ChEBI" id="CHEBI:30413"/>
    </cofactor>
</comment>
<dbReference type="InterPro" id="IPR001128">
    <property type="entry name" value="Cyt_P450"/>
</dbReference>
<reference evidence="8 9" key="1">
    <citation type="journal article" date="2018" name="Evol. Lett.">
        <title>Horizontal gene cluster transfer increased hallucinogenic mushroom diversity.</title>
        <authorList>
            <person name="Reynolds H.T."/>
            <person name="Vijayakumar V."/>
            <person name="Gluck-Thaler E."/>
            <person name="Korotkin H.B."/>
            <person name="Matheny P.B."/>
            <person name="Slot J.C."/>
        </authorList>
    </citation>
    <scope>NUCLEOTIDE SEQUENCE [LARGE SCALE GENOMIC DNA]</scope>
    <source>
        <strain evidence="8 9">2629</strain>
    </source>
</reference>
<dbReference type="GO" id="GO:0004497">
    <property type="term" value="F:monooxygenase activity"/>
    <property type="evidence" value="ECO:0007669"/>
    <property type="project" value="InterPro"/>
</dbReference>
<dbReference type="Proteomes" id="UP000284842">
    <property type="component" value="Unassembled WGS sequence"/>
</dbReference>